<feature type="compositionally biased region" description="Polar residues" evidence="1">
    <location>
        <begin position="142"/>
        <end position="156"/>
    </location>
</feature>
<feature type="transmembrane region" description="Helical" evidence="2">
    <location>
        <begin position="79"/>
        <end position="98"/>
    </location>
</feature>
<feature type="compositionally biased region" description="Low complexity" evidence="1">
    <location>
        <begin position="246"/>
        <end position="260"/>
    </location>
</feature>
<dbReference type="AlphaFoldDB" id="A0AAD9JV63"/>
<keyword evidence="2" id="KW-0472">Membrane</keyword>
<evidence type="ECO:0000256" key="2">
    <source>
        <dbReference type="SAM" id="Phobius"/>
    </source>
</evidence>
<feature type="region of interest" description="Disordered" evidence="1">
    <location>
        <begin position="201"/>
        <end position="300"/>
    </location>
</feature>
<dbReference type="Proteomes" id="UP001208570">
    <property type="component" value="Unassembled WGS sequence"/>
</dbReference>
<keyword evidence="2" id="KW-0812">Transmembrane</keyword>
<keyword evidence="2" id="KW-1133">Transmembrane helix</keyword>
<feature type="region of interest" description="Disordered" evidence="1">
    <location>
        <begin position="142"/>
        <end position="179"/>
    </location>
</feature>
<evidence type="ECO:0000313" key="3">
    <source>
        <dbReference type="EMBL" id="KAK2160039.1"/>
    </source>
</evidence>
<protein>
    <submittedName>
        <fullName evidence="3">Uncharacterized protein</fullName>
    </submittedName>
</protein>
<dbReference type="PANTHER" id="PTHR16172">
    <property type="entry name" value="MAJOR FACILITATOR SUPERFAMILY DOMAIN-CONTAINING PROTEIN 6-LIKE"/>
    <property type="match status" value="1"/>
</dbReference>
<organism evidence="3 4">
    <name type="scientific">Paralvinella palmiformis</name>
    <dbReference type="NCBI Taxonomy" id="53620"/>
    <lineage>
        <taxon>Eukaryota</taxon>
        <taxon>Metazoa</taxon>
        <taxon>Spiralia</taxon>
        <taxon>Lophotrochozoa</taxon>
        <taxon>Annelida</taxon>
        <taxon>Polychaeta</taxon>
        <taxon>Sedentaria</taxon>
        <taxon>Canalipalpata</taxon>
        <taxon>Terebellida</taxon>
        <taxon>Terebelliformia</taxon>
        <taxon>Alvinellidae</taxon>
        <taxon>Paralvinella</taxon>
    </lineage>
</organism>
<feature type="compositionally biased region" description="Basic and acidic residues" evidence="1">
    <location>
        <begin position="291"/>
        <end position="300"/>
    </location>
</feature>
<dbReference type="GO" id="GO:0016020">
    <property type="term" value="C:membrane"/>
    <property type="evidence" value="ECO:0007669"/>
    <property type="project" value="TreeGrafter"/>
</dbReference>
<sequence>MRPTAQGIVMAIHHGLGRAMGTIIGGAFVHSYADIDRSIKQLGDCLSDVSGWMINNKVRLNANKTDFIIIGTEYTFRGYGIATIIILAAYLALNYFYIRKYLPQDGPADPSALEETHLAPHGVPISMSRSRSNVDMDDAVPSQQQYGAAGSGSTVGNFLHPGDKTSQGNEPGGYQNPYHIGYDYNEEELAKIDMSHFDKFSRKIGSQQQPQQQQPQQQPPQPKQQQQPQQQQQYYQQQQQHHHHQQQQQQPQQRYQQQQPGGYRGGREAVVVGNAPRPTTELRMQQPRNTDASDHDADWY</sequence>
<feature type="compositionally biased region" description="Low complexity" evidence="1">
    <location>
        <begin position="207"/>
        <end position="216"/>
    </location>
</feature>
<dbReference type="PANTHER" id="PTHR16172:SF2">
    <property type="entry name" value="MAJOR FACILITATOR SUPERFAMILY DOMAIN-CONTAINING PROTEIN 6"/>
    <property type="match status" value="1"/>
</dbReference>
<dbReference type="InterPro" id="IPR051717">
    <property type="entry name" value="MFS_MFSD6"/>
</dbReference>
<feature type="compositionally biased region" description="Low complexity" evidence="1">
    <location>
        <begin position="223"/>
        <end position="239"/>
    </location>
</feature>
<evidence type="ECO:0000256" key="1">
    <source>
        <dbReference type="SAM" id="MobiDB-lite"/>
    </source>
</evidence>
<keyword evidence="4" id="KW-1185">Reference proteome</keyword>
<dbReference type="EMBL" id="JAODUP010000141">
    <property type="protein sequence ID" value="KAK2160039.1"/>
    <property type="molecule type" value="Genomic_DNA"/>
</dbReference>
<comment type="caution">
    <text evidence="3">The sequence shown here is derived from an EMBL/GenBank/DDBJ whole genome shotgun (WGS) entry which is preliminary data.</text>
</comment>
<accession>A0AAD9JV63</accession>
<evidence type="ECO:0000313" key="4">
    <source>
        <dbReference type="Proteomes" id="UP001208570"/>
    </source>
</evidence>
<proteinExistence type="predicted"/>
<reference evidence="3" key="1">
    <citation type="journal article" date="2023" name="Mol. Biol. Evol.">
        <title>Third-Generation Sequencing Reveals the Adaptive Role of the Epigenome in Three Deep-Sea Polychaetes.</title>
        <authorList>
            <person name="Perez M."/>
            <person name="Aroh O."/>
            <person name="Sun Y."/>
            <person name="Lan Y."/>
            <person name="Juniper S.K."/>
            <person name="Young C.R."/>
            <person name="Angers B."/>
            <person name="Qian P.Y."/>
        </authorList>
    </citation>
    <scope>NUCLEOTIDE SEQUENCE</scope>
    <source>
        <strain evidence="3">P08H-3</strain>
    </source>
</reference>
<name>A0AAD9JV63_9ANNE</name>
<gene>
    <name evidence="3" type="ORF">LSH36_141g02031</name>
</gene>